<reference evidence="2" key="1">
    <citation type="submission" date="2022-12" db="EMBL/GenBank/DDBJ databases">
        <authorList>
            <person name="Petersen C."/>
        </authorList>
    </citation>
    <scope>NUCLEOTIDE SEQUENCE</scope>
    <source>
        <strain evidence="2">IBT 35675</strain>
    </source>
</reference>
<name>A0A9W9RCG6_PENBR</name>
<comment type="caution">
    <text evidence="2">The sequence shown here is derived from an EMBL/GenBank/DDBJ whole genome shotgun (WGS) entry which is preliminary data.</text>
</comment>
<dbReference type="Proteomes" id="UP001148299">
    <property type="component" value="Unassembled WGS sequence"/>
</dbReference>
<dbReference type="EMBL" id="JAPZBR010000003">
    <property type="protein sequence ID" value="KAJ5357712.1"/>
    <property type="molecule type" value="Genomic_DNA"/>
</dbReference>
<dbReference type="AlphaFoldDB" id="A0A9W9RCG6"/>
<gene>
    <name evidence="2" type="ORF">N7541_004870</name>
</gene>
<feature type="compositionally biased region" description="Basic and acidic residues" evidence="1">
    <location>
        <begin position="102"/>
        <end position="119"/>
    </location>
</feature>
<organism evidence="2 3">
    <name type="scientific">Penicillium brevicompactum</name>
    <dbReference type="NCBI Taxonomy" id="5074"/>
    <lineage>
        <taxon>Eukaryota</taxon>
        <taxon>Fungi</taxon>
        <taxon>Dikarya</taxon>
        <taxon>Ascomycota</taxon>
        <taxon>Pezizomycotina</taxon>
        <taxon>Eurotiomycetes</taxon>
        <taxon>Eurotiomycetidae</taxon>
        <taxon>Eurotiales</taxon>
        <taxon>Aspergillaceae</taxon>
        <taxon>Penicillium</taxon>
    </lineage>
</organism>
<evidence type="ECO:0000313" key="3">
    <source>
        <dbReference type="Proteomes" id="UP001148299"/>
    </source>
</evidence>
<feature type="region of interest" description="Disordered" evidence="1">
    <location>
        <begin position="213"/>
        <end position="270"/>
    </location>
</feature>
<evidence type="ECO:0000313" key="2">
    <source>
        <dbReference type="EMBL" id="KAJ5357712.1"/>
    </source>
</evidence>
<protein>
    <submittedName>
        <fullName evidence="2">Uncharacterized protein</fullName>
    </submittedName>
</protein>
<proteinExistence type="predicted"/>
<accession>A0A9W9RCG6</accession>
<feature type="compositionally biased region" description="Acidic residues" evidence="1">
    <location>
        <begin position="121"/>
        <end position="133"/>
    </location>
</feature>
<sequence length="270" mass="30317">MGKIKWDSAADQILLTKILETSEISVDVQRVADAWPANEEDKPTPRAIKERINKIKELSKRARTGAPGAISPNTPKKRAPRKTPNSGATPARKRGRVSQAQRAKDAKLASQRAVEHYSESSENEEIEDDDDSEVEEILQVNIKREKHGNDNAAKIKREDQEKGDEKFALAKMIKEDENEISVPNTIRFVTINDEQIGEMRRKVDSKKRKITEEEEEALFADPIPILSSPEQEPKMDTSPDATPLNPASNEESAEAESPEWYPMGKPLLNN</sequence>
<evidence type="ECO:0000256" key="1">
    <source>
        <dbReference type="SAM" id="MobiDB-lite"/>
    </source>
</evidence>
<feature type="region of interest" description="Disordered" evidence="1">
    <location>
        <begin position="55"/>
        <end position="133"/>
    </location>
</feature>
<keyword evidence="3" id="KW-1185">Reference proteome</keyword>
<reference evidence="2" key="2">
    <citation type="journal article" date="2023" name="IMA Fungus">
        <title>Comparative genomic study of the Penicillium genus elucidates a diverse pangenome and 15 lateral gene transfer events.</title>
        <authorList>
            <person name="Petersen C."/>
            <person name="Sorensen T."/>
            <person name="Nielsen M.R."/>
            <person name="Sondergaard T.E."/>
            <person name="Sorensen J.L."/>
            <person name="Fitzpatrick D.A."/>
            <person name="Frisvad J.C."/>
            <person name="Nielsen K.L."/>
        </authorList>
    </citation>
    <scope>NUCLEOTIDE SEQUENCE</scope>
    <source>
        <strain evidence="2">IBT 35675</strain>
    </source>
</reference>